<accession>A0A239TCS0</accession>
<dbReference type="Proteomes" id="UP000215383">
    <property type="component" value="Chromosome 1"/>
</dbReference>
<feature type="transmembrane region" description="Helical" evidence="10">
    <location>
        <begin position="132"/>
        <end position="152"/>
    </location>
</feature>
<dbReference type="CDD" id="cd13959">
    <property type="entry name" value="PT_UbiA_COQ2"/>
    <property type="match status" value="1"/>
</dbReference>
<feature type="transmembrane region" description="Helical" evidence="10">
    <location>
        <begin position="40"/>
        <end position="57"/>
    </location>
</feature>
<dbReference type="Gene3D" id="1.10.357.140">
    <property type="entry name" value="UbiA prenyltransferase"/>
    <property type="match status" value="1"/>
</dbReference>
<dbReference type="PANTHER" id="PTHR11048">
    <property type="entry name" value="PRENYLTRANSFERASES"/>
    <property type="match status" value="1"/>
</dbReference>
<keyword evidence="4" id="KW-1003">Cell membrane</keyword>
<comment type="cofactor">
    <cofactor evidence="1">
        <name>Mg(2+)</name>
        <dbReference type="ChEBI" id="CHEBI:18420"/>
    </cofactor>
</comment>
<gene>
    <name evidence="11" type="primary">ubiA</name>
    <name evidence="11" type="ORF">SAMEA4364220_00247</name>
</gene>
<reference evidence="11 12" key="1">
    <citation type="submission" date="2017-06" db="EMBL/GenBank/DDBJ databases">
        <authorList>
            <consortium name="Pathogen Informatics"/>
        </authorList>
    </citation>
    <scope>NUCLEOTIDE SEQUENCE [LARGE SCALE GENOMIC DNA]</scope>
    <source>
        <strain evidence="11 12">NCTC10570</strain>
    </source>
</reference>
<dbReference type="Gene3D" id="1.20.120.1780">
    <property type="entry name" value="UbiA prenyltransferase"/>
    <property type="match status" value="1"/>
</dbReference>
<feature type="transmembrane region" description="Helical" evidence="10">
    <location>
        <begin position="261"/>
        <end position="278"/>
    </location>
</feature>
<evidence type="ECO:0000256" key="3">
    <source>
        <dbReference type="ARBA" id="ARBA00005985"/>
    </source>
</evidence>
<evidence type="ECO:0000256" key="9">
    <source>
        <dbReference type="ARBA" id="ARBA00034524"/>
    </source>
</evidence>
<protein>
    <recommendedName>
        <fullName evidence="9">4-hydroxybenzoate polyprenyltransferase</fullName>
        <ecNumber evidence="9">2.5.1.39</ecNumber>
    </recommendedName>
</protein>
<dbReference type="InterPro" id="IPR039653">
    <property type="entry name" value="Prenyltransferase"/>
</dbReference>
<keyword evidence="5 11" id="KW-0808">Transferase</keyword>
<dbReference type="NCBIfam" id="TIGR01475">
    <property type="entry name" value="ubiA_other"/>
    <property type="match status" value="1"/>
</dbReference>
<name>A0A239TCS0_9FIRM</name>
<dbReference type="AlphaFoldDB" id="A0A239TCS0"/>
<evidence type="ECO:0000256" key="2">
    <source>
        <dbReference type="ARBA" id="ARBA00004141"/>
    </source>
</evidence>
<dbReference type="Pfam" id="PF01040">
    <property type="entry name" value="UbiA"/>
    <property type="match status" value="1"/>
</dbReference>
<dbReference type="eggNOG" id="COG0382">
    <property type="taxonomic scope" value="Bacteria"/>
</dbReference>
<comment type="subcellular location">
    <subcellularLocation>
        <location evidence="2">Membrane</location>
        <topology evidence="2">Multi-pass membrane protein</topology>
    </subcellularLocation>
</comment>
<keyword evidence="12" id="KW-1185">Reference proteome</keyword>
<comment type="similarity">
    <text evidence="3">Belongs to the UbiA prenyltransferase family.</text>
</comment>
<dbReference type="EMBL" id="LT906446">
    <property type="protein sequence ID" value="SNU94653.1"/>
    <property type="molecule type" value="Genomic_DNA"/>
</dbReference>
<evidence type="ECO:0000256" key="4">
    <source>
        <dbReference type="ARBA" id="ARBA00022519"/>
    </source>
</evidence>
<evidence type="ECO:0000256" key="7">
    <source>
        <dbReference type="ARBA" id="ARBA00022989"/>
    </source>
</evidence>
<keyword evidence="6 10" id="KW-0812">Transmembrane</keyword>
<dbReference type="InterPro" id="IPR006371">
    <property type="entry name" value="Polyprenyltransferase_UbiA-li"/>
</dbReference>
<evidence type="ECO:0000256" key="6">
    <source>
        <dbReference type="ARBA" id="ARBA00022692"/>
    </source>
</evidence>
<dbReference type="PANTHER" id="PTHR11048:SF28">
    <property type="entry name" value="4-HYDROXYBENZOATE POLYPRENYLTRANSFERASE, MITOCHONDRIAL"/>
    <property type="match status" value="1"/>
</dbReference>
<dbReference type="GO" id="GO:0006744">
    <property type="term" value="P:ubiquinone biosynthetic process"/>
    <property type="evidence" value="ECO:0007669"/>
    <property type="project" value="TreeGrafter"/>
</dbReference>
<dbReference type="GeneID" id="78506285"/>
<dbReference type="GO" id="GO:0005886">
    <property type="term" value="C:plasma membrane"/>
    <property type="evidence" value="ECO:0007669"/>
    <property type="project" value="TreeGrafter"/>
</dbReference>
<feature type="transmembrane region" description="Helical" evidence="10">
    <location>
        <begin position="105"/>
        <end position="125"/>
    </location>
</feature>
<proteinExistence type="inferred from homology"/>
<dbReference type="EC" id="2.5.1.39" evidence="9"/>
<evidence type="ECO:0000256" key="1">
    <source>
        <dbReference type="ARBA" id="ARBA00001946"/>
    </source>
</evidence>
<dbReference type="InterPro" id="IPR044878">
    <property type="entry name" value="UbiA_sf"/>
</dbReference>
<dbReference type="OrthoDB" id="9782418at2"/>
<sequence>MSKLSAHINNIALHHTVFALPFAYMGLFLAAKGIPTFHDFIWVTLAMVGARSSALAMDNIVDLKFDKVQPRMKKRPLVAGTIKPIEVFVLIIISLAIFLFSAAQLAPICLKLTPICLFFLLFYPYTKRFTFLCHYFLGVALAMAPAGGYMAVTGQLPLGIIFLSGGVCLWIGSFDAIYGSQDREFDLKHHLHSLATKFGVAKAHRIAAYLHCVSILCFILTGIYFDLSWIYYIGVLIAIVTLIYQHNIISPNDFHRLTQVYFMRNGIVSIVIFIFTLIDLI</sequence>
<feature type="transmembrane region" description="Helical" evidence="10">
    <location>
        <begin position="77"/>
        <end position="99"/>
    </location>
</feature>
<keyword evidence="8 10" id="KW-0472">Membrane</keyword>
<dbReference type="GO" id="GO:0008412">
    <property type="term" value="F:4-hydroxybenzoate polyprenyltransferase activity"/>
    <property type="evidence" value="ECO:0007669"/>
    <property type="project" value="UniProtKB-EC"/>
</dbReference>
<feature type="transmembrane region" description="Helical" evidence="10">
    <location>
        <begin position="206"/>
        <end position="224"/>
    </location>
</feature>
<evidence type="ECO:0000256" key="10">
    <source>
        <dbReference type="SAM" id="Phobius"/>
    </source>
</evidence>
<dbReference type="FunFam" id="1.10.357.140:FF:000008">
    <property type="entry name" value="4-hydroxybenzoate octaprenyltransferase"/>
    <property type="match status" value="1"/>
</dbReference>
<dbReference type="RefSeq" id="WP_027890504.1">
    <property type="nucleotide sequence ID" value="NZ_CASFMS010000032.1"/>
</dbReference>
<feature type="transmembrane region" description="Helical" evidence="10">
    <location>
        <begin position="12"/>
        <end position="34"/>
    </location>
</feature>
<feature type="transmembrane region" description="Helical" evidence="10">
    <location>
        <begin position="158"/>
        <end position="178"/>
    </location>
</feature>
<evidence type="ECO:0000256" key="5">
    <source>
        <dbReference type="ARBA" id="ARBA00022679"/>
    </source>
</evidence>
<evidence type="ECO:0000313" key="11">
    <source>
        <dbReference type="EMBL" id="SNU94653.1"/>
    </source>
</evidence>
<keyword evidence="4" id="KW-0997">Cell inner membrane</keyword>
<dbReference type="FunFam" id="1.20.120.1780:FF:000001">
    <property type="entry name" value="4-hydroxybenzoate octaprenyltransferase"/>
    <property type="match status" value="1"/>
</dbReference>
<feature type="transmembrane region" description="Helical" evidence="10">
    <location>
        <begin position="230"/>
        <end position="249"/>
    </location>
</feature>
<evidence type="ECO:0000256" key="8">
    <source>
        <dbReference type="ARBA" id="ARBA00023136"/>
    </source>
</evidence>
<dbReference type="InterPro" id="IPR000537">
    <property type="entry name" value="UbiA_prenyltransferase"/>
</dbReference>
<keyword evidence="7 10" id="KW-1133">Transmembrane helix</keyword>
<evidence type="ECO:0000313" key="12">
    <source>
        <dbReference type="Proteomes" id="UP000215383"/>
    </source>
</evidence>
<organism evidence="11 12">
    <name type="scientific">Megamonas hypermegale</name>
    <dbReference type="NCBI Taxonomy" id="158847"/>
    <lineage>
        <taxon>Bacteria</taxon>
        <taxon>Bacillati</taxon>
        <taxon>Bacillota</taxon>
        <taxon>Negativicutes</taxon>
        <taxon>Selenomonadales</taxon>
        <taxon>Selenomonadaceae</taxon>
        <taxon>Megamonas</taxon>
    </lineage>
</organism>